<evidence type="ECO:0000313" key="2">
    <source>
        <dbReference type="Proteomes" id="UP000290608"/>
    </source>
</evidence>
<reference evidence="1 2" key="1">
    <citation type="submission" date="2018-07" db="EMBL/GenBank/DDBJ databases">
        <title>Leeuwenhoekiella genomics.</title>
        <authorList>
            <person name="Tahon G."/>
            <person name="Willems A."/>
        </authorList>
    </citation>
    <scope>NUCLEOTIDE SEQUENCE [LARGE SCALE GENOMIC DNA]</scope>
    <source>
        <strain evidence="1 2">LMG 1345</strain>
    </source>
</reference>
<dbReference type="AlphaFoldDB" id="A0A4V1KRS6"/>
<organism evidence="1 2">
    <name type="scientific">Leeuwenhoekiella marinoflava</name>
    <dbReference type="NCBI Taxonomy" id="988"/>
    <lineage>
        <taxon>Bacteria</taxon>
        <taxon>Pseudomonadati</taxon>
        <taxon>Bacteroidota</taxon>
        <taxon>Flavobacteriia</taxon>
        <taxon>Flavobacteriales</taxon>
        <taxon>Flavobacteriaceae</taxon>
        <taxon>Leeuwenhoekiella</taxon>
    </lineage>
</organism>
<dbReference type="Proteomes" id="UP000290608">
    <property type="component" value="Unassembled WGS sequence"/>
</dbReference>
<dbReference type="InterPro" id="IPR007362">
    <property type="entry name" value="DUF429"/>
</dbReference>
<accession>A0A4V1KRS6</accession>
<protein>
    <submittedName>
        <fullName evidence="1">Putative RNase H-like nuclease</fullName>
    </submittedName>
</protein>
<proteinExistence type="predicted"/>
<name>A0A4V1KRS6_9FLAO</name>
<dbReference type="RefSeq" id="WP_073100337.1">
    <property type="nucleotide sequence ID" value="NZ_QOVL01000020.1"/>
</dbReference>
<dbReference type="EMBL" id="QOVL01000020">
    <property type="protein sequence ID" value="RXG25942.1"/>
    <property type="molecule type" value="Genomic_DNA"/>
</dbReference>
<sequence length="236" mass="27225">MILGGIDGCKYGWIVITQSESKFEYYLIRKIEELPELFKNQKARFFIDIPIGLSSKNFTRTIDAKLRSELSSRRSTVFNAPCRPAVYESDRAKAKELNIQIEGKSLSEQTLNIKDKIQEVDTYIITNKHSIDLLESHPEICFKYLNEAQLVLSKKSDQKGIAQRLSILKQYKPNIDKFYNKALKETKRKGVKRDDILDALCLSISNTLAFLNKISFIEDFNKLDEKQVPISVAFFK</sequence>
<evidence type="ECO:0000313" key="1">
    <source>
        <dbReference type="EMBL" id="RXG25942.1"/>
    </source>
</evidence>
<gene>
    <name evidence="1" type="ORF">DSL99_3347</name>
</gene>
<dbReference type="STRING" id="1122159.SAMN02745246_03273"/>
<comment type="caution">
    <text evidence="1">The sequence shown here is derived from an EMBL/GenBank/DDBJ whole genome shotgun (WGS) entry which is preliminary data.</text>
</comment>
<dbReference type="Pfam" id="PF04250">
    <property type="entry name" value="DUF429"/>
    <property type="match status" value="1"/>
</dbReference>